<organism evidence="2 3">
    <name type="scientific">Stieleria magnilauensis</name>
    <dbReference type="NCBI Taxonomy" id="2527963"/>
    <lineage>
        <taxon>Bacteria</taxon>
        <taxon>Pseudomonadati</taxon>
        <taxon>Planctomycetota</taxon>
        <taxon>Planctomycetia</taxon>
        <taxon>Pirellulales</taxon>
        <taxon>Pirellulaceae</taxon>
        <taxon>Stieleria</taxon>
    </lineage>
</organism>
<feature type="transmembrane region" description="Helical" evidence="1">
    <location>
        <begin position="30"/>
        <end position="48"/>
    </location>
</feature>
<keyword evidence="1" id="KW-1133">Transmembrane helix</keyword>
<dbReference type="EMBL" id="CP036432">
    <property type="protein sequence ID" value="QDV87886.1"/>
    <property type="molecule type" value="Genomic_DNA"/>
</dbReference>
<evidence type="ECO:0000313" key="2">
    <source>
        <dbReference type="EMBL" id="QDV87886.1"/>
    </source>
</evidence>
<reference evidence="2 3" key="1">
    <citation type="submission" date="2019-02" db="EMBL/GenBank/DDBJ databases">
        <title>Deep-cultivation of Planctomycetes and their phenomic and genomic characterization uncovers novel biology.</title>
        <authorList>
            <person name="Wiegand S."/>
            <person name="Jogler M."/>
            <person name="Boedeker C."/>
            <person name="Pinto D."/>
            <person name="Vollmers J."/>
            <person name="Rivas-Marin E."/>
            <person name="Kohn T."/>
            <person name="Peeters S.H."/>
            <person name="Heuer A."/>
            <person name="Rast P."/>
            <person name="Oberbeckmann S."/>
            <person name="Bunk B."/>
            <person name="Jeske O."/>
            <person name="Meyerdierks A."/>
            <person name="Storesund J.E."/>
            <person name="Kallscheuer N."/>
            <person name="Luecker S."/>
            <person name="Lage O.M."/>
            <person name="Pohl T."/>
            <person name="Merkel B.J."/>
            <person name="Hornburger P."/>
            <person name="Mueller R.-W."/>
            <person name="Bruemmer F."/>
            <person name="Labrenz M."/>
            <person name="Spormann A.M."/>
            <person name="Op den Camp H."/>
            <person name="Overmann J."/>
            <person name="Amann R."/>
            <person name="Jetten M.S.M."/>
            <person name="Mascher T."/>
            <person name="Medema M.H."/>
            <person name="Devos D.P."/>
            <person name="Kaster A.-K."/>
            <person name="Ovreas L."/>
            <person name="Rohde M."/>
            <person name="Galperin M.Y."/>
            <person name="Jogler C."/>
        </authorList>
    </citation>
    <scope>NUCLEOTIDE SEQUENCE [LARGE SCALE GENOMIC DNA]</scope>
    <source>
        <strain evidence="2 3">TBK1r</strain>
    </source>
</reference>
<proteinExistence type="predicted"/>
<keyword evidence="3" id="KW-1185">Reference proteome</keyword>
<gene>
    <name evidence="2" type="ORF">TBK1r_69180</name>
</gene>
<sequence length="58" mass="5677">MSRDSYRSVGAIVGLGLGIALMVMAGQRGVLPGAIFGAGGALAGGILGEKIHAMRHGG</sequence>
<evidence type="ECO:0000256" key="1">
    <source>
        <dbReference type="SAM" id="Phobius"/>
    </source>
</evidence>
<keyword evidence="1" id="KW-0812">Transmembrane</keyword>
<protein>
    <recommendedName>
        <fullName evidence="4">Glycine zipper domain-containing protein</fullName>
    </recommendedName>
</protein>
<dbReference type="RefSeq" id="WP_372895783.1">
    <property type="nucleotide sequence ID" value="NZ_CP036432.1"/>
</dbReference>
<name>A0ABX5Y4H2_9BACT</name>
<feature type="transmembrane region" description="Helical" evidence="1">
    <location>
        <begin position="7"/>
        <end position="24"/>
    </location>
</feature>
<dbReference type="Proteomes" id="UP000318081">
    <property type="component" value="Chromosome"/>
</dbReference>
<accession>A0ABX5Y4H2</accession>
<evidence type="ECO:0008006" key="4">
    <source>
        <dbReference type="Google" id="ProtNLM"/>
    </source>
</evidence>
<keyword evidence="1" id="KW-0472">Membrane</keyword>
<evidence type="ECO:0000313" key="3">
    <source>
        <dbReference type="Proteomes" id="UP000318081"/>
    </source>
</evidence>